<evidence type="ECO:0000256" key="1">
    <source>
        <dbReference type="ARBA" id="ARBA00008645"/>
    </source>
</evidence>
<dbReference type="PANTHER" id="PTHR22946">
    <property type="entry name" value="DIENELACTONE HYDROLASE DOMAIN-CONTAINING PROTEIN-RELATED"/>
    <property type="match status" value="1"/>
</dbReference>
<feature type="domain" description="Xaa-Pro dipeptidyl-peptidase-like" evidence="3">
    <location>
        <begin position="21"/>
        <end position="276"/>
    </location>
</feature>
<evidence type="ECO:0000313" key="4">
    <source>
        <dbReference type="EMBL" id="XDQ49240.1"/>
    </source>
</evidence>
<accession>A0AB39R333</accession>
<dbReference type="InterPro" id="IPR000383">
    <property type="entry name" value="Xaa-Pro-like_dom"/>
</dbReference>
<reference evidence="4" key="1">
    <citation type="submission" date="2024-07" db="EMBL/GenBank/DDBJ databases">
        <authorList>
            <person name="Yu S.T."/>
        </authorList>
    </citation>
    <scope>NUCLEOTIDE SEQUENCE</scope>
    <source>
        <strain evidence="4">R39</strain>
    </source>
</reference>
<dbReference type="Gene3D" id="3.40.50.1820">
    <property type="entry name" value="alpha/beta hydrolase"/>
    <property type="match status" value="1"/>
</dbReference>
<dbReference type="InterPro" id="IPR050261">
    <property type="entry name" value="FrsA_esterase"/>
</dbReference>
<keyword evidence="2 4" id="KW-0378">Hydrolase</keyword>
<dbReference type="AlphaFoldDB" id="A0AB39R333"/>
<dbReference type="Pfam" id="PF02129">
    <property type="entry name" value="Peptidase_S15"/>
    <property type="match status" value="1"/>
</dbReference>
<dbReference type="PANTHER" id="PTHR22946:SF9">
    <property type="entry name" value="POLYKETIDE TRANSFERASE AF380"/>
    <property type="match status" value="1"/>
</dbReference>
<name>A0AB39R333_9ACTN</name>
<dbReference type="Gene3D" id="1.10.10.800">
    <property type="match status" value="1"/>
</dbReference>
<proteinExistence type="inferred from homology"/>
<dbReference type="SUPFAM" id="SSF53474">
    <property type="entry name" value="alpha/beta-Hydrolases"/>
    <property type="match status" value="1"/>
</dbReference>
<dbReference type="EMBL" id="CP163441">
    <property type="protein sequence ID" value="XDQ49240.1"/>
    <property type="molecule type" value="Genomic_DNA"/>
</dbReference>
<evidence type="ECO:0000259" key="3">
    <source>
        <dbReference type="Pfam" id="PF02129"/>
    </source>
</evidence>
<dbReference type="GO" id="GO:0052689">
    <property type="term" value="F:carboxylic ester hydrolase activity"/>
    <property type="evidence" value="ECO:0007669"/>
    <property type="project" value="UniProtKB-ARBA"/>
</dbReference>
<organism evidence="4">
    <name type="scientific">Streptomyces sp. R39</name>
    <dbReference type="NCBI Taxonomy" id="3238631"/>
    <lineage>
        <taxon>Bacteria</taxon>
        <taxon>Bacillati</taxon>
        <taxon>Actinomycetota</taxon>
        <taxon>Actinomycetes</taxon>
        <taxon>Kitasatosporales</taxon>
        <taxon>Streptomycetaceae</taxon>
        <taxon>Streptomyces</taxon>
    </lineage>
</organism>
<comment type="similarity">
    <text evidence="1">Belongs to the AB hydrolase superfamily.</text>
</comment>
<protein>
    <submittedName>
        <fullName evidence="4">Alpha/beta hydrolase</fullName>
    </submittedName>
</protein>
<sequence length="301" mass="32983">MNREDIEFQGEGDATLRGWFYPAKNTSAPAPVVVLAHGLSCVKEMHLDDYAAVFAEAGLNALVYDHQNFGDSDGAPRQEVDPVLQYRDFRNAITYATTRPDVDASKVGIWGSSFSGGHVLMVASIDKRVKAVVSQVPFISGSRILSRLIRPDSVAHTRAALGGDRLHRFTGGEPTRLPVVTPDPTAQAVMPATEAYEWFSKTSADRAPNWKNEMTVRSMELVGEYEPGSYISRIAPTPLLLIVAADDVVAPFEHALDAYEEAREPKQIKVIQGGHFDAYSGPGFDECSTAARDHFVKYLRA</sequence>
<gene>
    <name evidence="4" type="ORF">AB5J52_47200</name>
</gene>
<dbReference type="RefSeq" id="WP_369227894.1">
    <property type="nucleotide sequence ID" value="NZ_CP163441.1"/>
</dbReference>
<evidence type="ECO:0000256" key="2">
    <source>
        <dbReference type="ARBA" id="ARBA00022801"/>
    </source>
</evidence>
<dbReference type="InterPro" id="IPR029058">
    <property type="entry name" value="AB_hydrolase_fold"/>
</dbReference>